<dbReference type="Gene3D" id="3.50.50.60">
    <property type="entry name" value="FAD/NAD(P)-binding domain"/>
    <property type="match status" value="1"/>
</dbReference>
<proteinExistence type="predicted"/>
<dbReference type="Proteomes" id="UP001164390">
    <property type="component" value="Chromosome"/>
</dbReference>
<dbReference type="PRINTS" id="PR00411">
    <property type="entry name" value="PNDRDTASEI"/>
</dbReference>
<keyword evidence="1" id="KW-0560">Oxidoreductase</keyword>
<protein>
    <submittedName>
        <fullName evidence="2">NAD(P)-binding domain-containing protein</fullName>
    </submittedName>
</protein>
<organism evidence="2 3">
    <name type="scientific">Solicola gregarius</name>
    <dbReference type="NCBI Taxonomy" id="2908642"/>
    <lineage>
        <taxon>Bacteria</taxon>
        <taxon>Bacillati</taxon>
        <taxon>Actinomycetota</taxon>
        <taxon>Actinomycetes</taxon>
        <taxon>Propionibacteriales</taxon>
        <taxon>Nocardioidaceae</taxon>
        <taxon>Solicola</taxon>
    </lineage>
</organism>
<dbReference type="PANTHER" id="PTHR43539">
    <property type="entry name" value="FLAVIN-BINDING MONOOXYGENASE-LIKE PROTEIN (AFU_ORTHOLOGUE AFUA_4G09220)"/>
    <property type="match status" value="1"/>
</dbReference>
<dbReference type="GO" id="GO:0050660">
    <property type="term" value="F:flavin adenine dinucleotide binding"/>
    <property type="evidence" value="ECO:0007669"/>
    <property type="project" value="TreeGrafter"/>
</dbReference>
<dbReference type="EMBL" id="CP094970">
    <property type="protein sequence ID" value="UYM07693.1"/>
    <property type="molecule type" value="Genomic_DNA"/>
</dbReference>
<gene>
    <name evidence="2" type="ORF">L0C25_11670</name>
</gene>
<dbReference type="PANTHER" id="PTHR43539:SF78">
    <property type="entry name" value="FLAVIN-CONTAINING MONOOXYGENASE"/>
    <property type="match status" value="1"/>
</dbReference>
<dbReference type="SUPFAM" id="SSF51905">
    <property type="entry name" value="FAD/NAD(P)-binding domain"/>
    <property type="match status" value="1"/>
</dbReference>
<dbReference type="RefSeq" id="WP_271636667.1">
    <property type="nucleotide sequence ID" value="NZ_CP094970.1"/>
</dbReference>
<evidence type="ECO:0000313" key="3">
    <source>
        <dbReference type="Proteomes" id="UP001164390"/>
    </source>
</evidence>
<evidence type="ECO:0000256" key="1">
    <source>
        <dbReference type="ARBA" id="ARBA00023002"/>
    </source>
</evidence>
<evidence type="ECO:0000313" key="2">
    <source>
        <dbReference type="EMBL" id="UYM07693.1"/>
    </source>
</evidence>
<dbReference type="GO" id="GO:0004497">
    <property type="term" value="F:monooxygenase activity"/>
    <property type="evidence" value="ECO:0007669"/>
    <property type="project" value="TreeGrafter"/>
</dbReference>
<dbReference type="Pfam" id="PF13738">
    <property type="entry name" value="Pyr_redox_3"/>
    <property type="match status" value="1"/>
</dbReference>
<dbReference type="PRINTS" id="PR00368">
    <property type="entry name" value="FADPNR"/>
</dbReference>
<keyword evidence="3" id="KW-1185">Reference proteome</keyword>
<accession>A0AA46YPK1</accession>
<name>A0AA46YPK1_9ACTN</name>
<dbReference type="InterPro" id="IPR050982">
    <property type="entry name" value="Auxin_biosynth/cation_transpt"/>
</dbReference>
<dbReference type="AlphaFoldDB" id="A0AA46YPK1"/>
<reference evidence="2" key="1">
    <citation type="submission" date="2022-01" db="EMBL/GenBank/DDBJ databases">
        <title>Nocardioidaceae gen. sp. A5X3R13.</title>
        <authorList>
            <person name="Lopez Marin M.A."/>
            <person name="Uhlik O."/>
        </authorList>
    </citation>
    <scope>NUCLEOTIDE SEQUENCE</scope>
    <source>
        <strain evidence="2">A5X3R13</strain>
    </source>
</reference>
<sequence>MSDLPVAVIGAGPTGLAAAAHLRTRGRAAVVLEAGPSAGTAVRDWAHVRLFSPWRELIDPSAAALLDASGWQTPDGDRYPTGGDWVDGYLQPLADALDPVVHYGARVTGVARSGRDRLVDSGRDGASFVVHVNGRDGEERIEASAVLDASGTWSRPNPLGGDGLPALGESAARVTYRVPDLRDPSTRDRYAGKHIAVAGTGASAMTALVALGELADEAPGTRVSWLVRRGSATNAFGGGDNDQLVERGALGRRAQQAVNAGHVRTSTGFRARALVPHGEQVDIESFDGQRVERVDEIVAVTGMRPDLSYLSEIRLDLDPVLHSPKALAPLIDPNIHSCGTVYPHGAKELAQPDAGFYLVGMKSYGRAPSFLAMTGYEQVRSVVAEIAGDHEAAERVELTLPDTGVCGGAGLFDEDESAASGGCCGTATDEVLTIGGTIRG</sequence>
<dbReference type="InterPro" id="IPR036188">
    <property type="entry name" value="FAD/NAD-bd_sf"/>
</dbReference>
<dbReference type="KEGG" id="sgrg:L0C25_11670"/>